<keyword evidence="10" id="KW-0175">Coiled coil</keyword>
<keyword evidence="4" id="KW-0547">Nucleotide-binding</keyword>
<dbReference type="FunFam" id="3.40.50.300:FF:000319">
    <property type="entry name" value="DNA repair protein RecN"/>
    <property type="match status" value="1"/>
</dbReference>
<dbReference type="GO" id="GO:0043590">
    <property type="term" value="C:bacterial nucleoid"/>
    <property type="evidence" value="ECO:0007669"/>
    <property type="project" value="TreeGrafter"/>
</dbReference>
<evidence type="ECO:0000256" key="1">
    <source>
        <dbReference type="ARBA" id="ARBA00003618"/>
    </source>
</evidence>
<evidence type="ECO:0000256" key="7">
    <source>
        <dbReference type="ARBA" id="ARBA00023204"/>
    </source>
</evidence>
<dbReference type="InterPro" id="IPR003395">
    <property type="entry name" value="RecF/RecN/SMC_N"/>
</dbReference>
<dbReference type="GO" id="GO:0005524">
    <property type="term" value="F:ATP binding"/>
    <property type="evidence" value="ECO:0007669"/>
    <property type="project" value="UniProtKB-KW"/>
</dbReference>
<comment type="function">
    <text evidence="1 9">May be involved in recombinational repair of damaged DNA.</text>
</comment>
<dbReference type="GO" id="GO:0006310">
    <property type="term" value="P:DNA recombination"/>
    <property type="evidence" value="ECO:0007669"/>
    <property type="project" value="InterPro"/>
</dbReference>
<feature type="domain" description="AAA+ ATPase" evidence="11">
    <location>
        <begin position="21"/>
        <end position="514"/>
    </location>
</feature>
<protein>
    <recommendedName>
        <fullName evidence="3 9">DNA repair protein RecN</fullName>
    </recommendedName>
    <alternativeName>
        <fullName evidence="8 9">Recombination protein N</fullName>
    </alternativeName>
</protein>
<dbReference type="InterPro" id="IPR003593">
    <property type="entry name" value="AAA+_ATPase"/>
</dbReference>
<accession>H9UKY5</accession>
<dbReference type="PATRIC" id="fig|889378.3.peg.2116"/>
<dbReference type="STRING" id="889378.Spiaf_2130"/>
<evidence type="ECO:0000256" key="2">
    <source>
        <dbReference type="ARBA" id="ARBA00009441"/>
    </source>
</evidence>
<evidence type="ECO:0000256" key="10">
    <source>
        <dbReference type="SAM" id="Coils"/>
    </source>
</evidence>
<dbReference type="InterPro" id="IPR027417">
    <property type="entry name" value="P-loop_NTPase"/>
</dbReference>
<evidence type="ECO:0000256" key="5">
    <source>
        <dbReference type="ARBA" id="ARBA00022763"/>
    </source>
</evidence>
<feature type="coiled-coil region" evidence="10">
    <location>
        <begin position="329"/>
        <end position="370"/>
    </location>
</feature>
<dbReference type="Gene3D" id="3.40.50.300">
    <property type="entry name" value="P-loop containing nucleotide triphosphate hydrolases"/>
    <property type="match status" value="2"/>
</dbReference>
<organism evidence="12 13">
    <name type="scientific">Spirochaeta africana (strain ATCC 700263 / DSM 8902 / Z-7692)</name>
    <dbReference type="NCBI Taxonomy" id="889378"/>
    <lineage>
        <taxon>Bacteria</taxon>
        <taxon>Pseudomonadati</taxon>
        <taxon>Spirochaetota</taxon>
        <taxon>Spirochaetia</taxon>
        <taxon>Spirochaetales</taxon>
        <taxon>Spirochaetaceae</taxon>
        <taxon>Spirochaeta</taxon>
    </lineage>
</organism>
<keyword evidence="7 9" id="KW-0234">DNA repair</keyword>
<dbReference type="InterPro" id="IPR004604">
    <property type="entry name" value="DNA_recomb/repair_RecN"/>
</dbReference>
<dbReference type="PANTHER" id="PTHR11059:SF0">
    <property type="entry name" value="DNA REPAIR PROTEIN RECN"/>
    <property type="match status" value="1"/>
</dbReference>
<proteinExistence type="inferred from homology"/>
<sequence length="560" mass="62420">MIEEISIQNFALIDRLTIRFEAGMTVLSGETGAGKSILAGALGLLHGERADTGSIRTGCQEAMVSGIFRPEADSPVVSWLQERDIQLDEGRLFLRRTIKRTGRGSIYIQSVPVPLKELAELGAMLFDMHGQHEHQSLFQEENHRRILDAFGELEPLVTAYHRDFSELARLRRRMNAIVSDEQARLREIDMLQHAVQEIDAARLSAGEEEDLQAERATLTQYEKLHSSLAAAYESLSESRDGALSELRSARAGLDTAAGIDPQLADLSKRLEEAFFELEDISEGVGEHYRSLLFDPQRLEQIEDRLAELRRLQKKYGVTVADVLQYAADARETLDTLEHSEEERERLAAELKDREREILSAARRLTELRREQAAHLSQEIQSVLATLGMPKVEFEIRVDPKVSDSGKPICGPHGQDVVLFRISANPGEPTKPLASVASGGEVSRIMLSIKSVLAASDPIPTLIFDEVDTGIGGEVALAVGEHLQKLSRSKQIFCITHLASVAVRADNHLVVRKELREDRTVTRVAEIDQGQRVEEIARMLAGDRDATASRNHAEELLRKFQ</sequence>
<dbReference type="HOGENOM" id="CLU_018297_3_1_12"/>
<dbReference type="Proteomes" id="UP000007383">
    <property type="component" value="Chromosome"/>
</dbReference>
<dbReference type="CDD" id="cd03241">
    <property type="entry name" value="ABC_RecN"/>
    <property type="match status" value="2"/>
</dbReference>
<dbReference type="eggNOG" id="COG0497">
    <property type="taxonomic scope" value="Bacteria"/>
</dbReference>
<evidence type="ECO:0000256" key="9">
    <source>
        <dbReference type="PIRNR" id="PIRNR003128"/>
    </source>
</evidence>
<dbReference type="SMART" id="SM00382">
    <property type="entry name" value="AAA"/>
    <property type="match status" value="1"/>
</dbReference>
<dbReference type="GO" id="GO:0006281">
    <property type="term" value="P:DNA repair"/>
    <property type="evidence" value="ECO:0007669"/>
    <property type="project" value="UniProtKB-KW"/>
</dbReference>
<evidence type="ECO:0000256" key="4">
    <source>
        <dbReference type="ARBA" id="ARBA00022741"/>
    </source>
</evidence>
<evidence type="ECO:0000256" key="3">
    <source>
        <dbReference type="ARBA" id="ARBA00021315"/>
    </source>
</evidence>
<reference evidence="13" key="1">
    <citation type="journal article" date="2013" name="Stand. Genomic Sci.">
        <title>Complete genome sequence of the halophilic bacterium Spirochaeta africana type strain (Z-7692(T)) from the alkaline Lake Magadi in the East African Rift.</title>
        <authorList>
            <person name="Liolos K."/>
            <person name="Abt B."/>
            <person name="Scheuner C."/>
            <person name="Teshima H."/>
            <person name="Held B."/>
            <person name="Lapidus A."/>
            <person name="Nolan M."/>
            <person name="Lucas S."/>
            <person name="Deshpande S."/>
            <person name="Cheng J.F."/>
            <person name="Tapia R."/>
            <person name="Goodwin L.A."/>
            <person name="Pitluck S."/>
            <person name="Pagani I."/>
            <person name="Ivanova N."/>
            <person name="Mavromatis K."/>
            <person name="Mikhailova N."/>
            <person name="Huntemann M."/>
            <person name="Pati A."/>
            <person name="Chen A."/>
            <person name="Palaniappan K."/>
            <person name="Land M."/>
            <person name="Rohde M."/>
            <person name="Tindall B.J."/>
            <person name="Detter J.C."/>
            <person name="Goker M."/>
            <person name="Bristow J."/>
            <person name="Eisen J.A."/>
            <person name="Markowitz V."/>
            <person name="Hugenholtz P."/>
            <person name="Woyke T."/>
            <person name="Klenk H.P."/>
            <person name="Kyrpides N.C."/>
        </authorList>
    </citation>
    <scope>NUCLEOTIDE SEQUENCE</scope>
    <source>
        <strain evidence="13">ATCC 700263 / DSM 8902 / Z-7692</strain>
    </source>
</reference>
<dbReference type="RefSeq" id="WP_014456161.1">
    <property type="nucleotide sequence ID" value="NC_017098.1"/>
</dbReference>
<dbReference type="NCBIfam" id="TIGR00634">
    <property type="entry name" value="recN"/>
    <property type="match status" value="1"/>
</dbReference>
<dbReference type="AlphaFoldDB" id="H9UKY5"/>
<comment type="similarity">
    <text evidence="2 9">Belongs to the RecN family.</text>
</comment>
<dbReference type="FunFam" id="3.40.50.300:FF:000356">
    <property type="entry name" value="DNA repair protein RecN"/>
    <property type="match status" value="1"/>
</dbReference>
<keyword evidence="5 9" id="KW-0227">DNA damage</keyword>
<keyword evidence="6" id="KW-0067">ATP-binding</keyword>
<dbReference type="OrthoDB" id="9806954at2"/>
<dbReference type="Pfam" id="PF02463">
    <property type="entry name" value="SMC_N"/>
    <property type="match status" value="1"/>
</dbReference>
<gene>
    <name evidence="12" type="ordered locus">Spiaf_2130</name>
</gene>
<dbReference type="GO" id="GO:0009432">
    <property type="term" value="P:SOS response"/>
    <property type="evidence" value="ECO:0007669"/>
    <property type="project" value="TreeGrafter"/>
</dbReference>
<evidence type="ECO:0000313" key="12">
    <source>
        <dbReference type="EMBL" id="AFG38178.1"/>
    </source>
</evidence>
<evidence type="ECO:0000256" key="8">
    <source>
        <dbReference type="ARBA" id="ARBA00033408"/>
    </source>
</evidence>
<dbReference type="EMBL" id="CP003282">
    <property type="protein sequence ID" value="AFG38178.1"/>
    <property type="molecule type" value="Genomic_DNA"/>
</dbReference>
<evidence type="ECO:0000313" key="13">
    <source>
        <dbReference type="Proteomes" id="UP000007383"/>
    </source>
</evidence>
<dbReference type="SUPFAM" id="SSF52540">
    <property type="entry name" value="P-loop containing nucleoside triphosphate hydrolases"/>
    <property type="match status" value="1"/>
</dbReference>
<evidence type="ECO:0000256" key="6">
    <source>
        <dbReference type="ARBA" id="ARBA00022840"/>
    </source>
</evidence>
<dbReference type="PANTHER" id="PTHR11059">
    <property type="entry name" value="DNA REPAIR PROTEIN RECN"/>
    <property type="match status" value="1"/>
</dbReference>
<dbReference type="KEGG" id="sfc:Spiaf_2130"/>
<keyword evidence="13" id="KW-1185">Reference proteome</keyword>
<name>H9UKY5_SPIAZ</name>
<dbReference type="PIRSF" id="PIRSF003128">
    <property type="entry name" value="RecN"/>
    <property type="match status" value="1"/>
</dbReference>
<evidence type="ECO:0000259" key="11">
    <source>
        <dbReference type="SMART" id="SM00382"/>
    </source>
</evidence>